<name>A0A1U7CX94_9BACT</name>
<proteinExistence type="predicted"/>
<protein>
    <submittedName>
        <fullName evidence="2">Uncharacterized protein</fullName>
    </submittedName>
</protein>
<evidence type="ECO:0000256" key="1">
    <source>
        <dbReference type="SAM" id="Phobius"/>
    </source>
</evidence>
<dbReference type="STRING" id="1387353.BSF38_05145"/>
<gene>
    <name evidence="2" type="ORF">BSF38_05145</name>
</gene>
<organism evidence="2 3">
    <name type="scientific">Paludisphaera borealis</name>
    <dbReference type="NCBI Taxonomy" id="1387353"/>
    <lineage>
        <taxon>Bacteria</taxon>
        <taxon>Pseudomonadati</taxon>
        <taxon>Planctomycetota</taxon>
        <taxon>Planctomycetia</taxon>
        <taxon>Isosphaerales</taxon>
        <taxon>Isosphaeraceae</taxon>
        <taxon>Paludisphaera</taxon>
    </lineage>
</organism>
<feature type="transmembrane region" description="Helical" evidence="1">
    <location>
        <begin position="20"/>
        <end position="39"/>
    </location>
</feature>
<dbReference type="AlphaFoldDB" id="A0A1U7CX94"/>
<keyword evidence="1" id="KW-1133">Transmembrane helix</keyword>
<keyword evidence="1" id="KW-0812">Transmembrane</keyword>
<evidence type="ECO:0000313" key="3">
    <source>
        <dbReference type="Proteomes" id="UP000186309"/>
    </source>
</evidence>
<dbReference type="EMBL" id="CP019082">
    <property type="protein sequence ID" value="APW63572.1"/>
    <property type="molecule type" value="Genomic_DNA"/>
</dbReference>
<keyword evidence="3" id="KW-1185">Reference proteome</keyword>
<evidence type="ECO:0000313" key="2">
    <source>
        <dbReference type="EMBL" id="APW63572.1"/>
    </source>
</evidence>
<dbReference type="KEGG" id="pbor:BSF38_05145"/>
<reference evidence="3" key="1">
    <citation type="submission" date="2016-12" db="EMBL/GenBank/DDBJ databases">
        <title>Comparative genomics of four Isosphaeraceae planctomycetes: a common pool of plasmids and glycoside hydrolase genes.</title>
        <authorList>
            <person name="Ivanova A."/>
        </authorList>
    </citation>
    <scope>NUCLEOTIDE SEQUENCE [LARGE SCALE GENOMIC DNA]</scope>
    <source>
        <strain evidence="3">PX4</strain>
    </source>
</reference>
<accession>A0A1U7CX94</accession>
<sequence>MRNKEVRVKDENVSRDRKRFAAALGLFFVWVALLIGLAVKSGYRPMDRAGMAPMAVDEPQAAPE</sequence>
<dbReference type="Proteomes" id="UP000186309">
    <property type="component" value="Chromosome"/>
</dbReference>
<keyword evidence="1" id="KW-0472">Membrane</keyword>